<dbReference type="Gene3D" id="3.90.70.10">
    <property type="entry name" value="Cysteine proteinases"/>
    <property type="match status" value="1"/>
</dbReference>
<feature type="non-terminal residue" evidence="2">
    <location>
        <position position="53"/>
    </location>
</feature>
<dbReference type="EMBL" id="LBRE01000019">
    <property type="protein sequence ID" value="KKP92225.1"/>
    <property type="molecule type" value="Genomic_DNA"/>
</dbReference>
<proteinExistence type="predicted"/>
<dbReference type="InterPro" id="IPR039564">
    <property type="entry name" value="Peptidase_C39-like"/>
</dbReference>
<reference evidence="2 3" key="1">
    <citation type="journal article" date="2015" name="Nature">
        <title>rRNA introns, odd ribosomes, and small enigmatic genomes across a large radiation of phyla.</title>
        <authorList>
            <person name="Brown C.T."/>
            <person name="Hug L.A."/>
            <person name="Thomas B.C."/>
            <person name="Sharon I."/>
            <person name="Castelle C.J."/>
            <person name="Singh A."/>
            <person name="Wilkins M.J."/>
            <person name="Williams K.H."/>
            <person name="Banfield J.F."/>
        </authorList>
    </citation>
    <scope>NUCLEOTIDE SEQUENCE [LARGE SCALE GENOMIC DNA]</scope>
</reference>
<accession>A0A0G0FY53</accession>
<comment type="caution">
    <text evidence="2">The sequence shown here is derived from an EMBL/GenBank/DDBJ whole genome shotgun (WGS) entry which is preliminary data.</text>
</comment>
<evidence type="ECO:0000313" key="3">
    <source>
        <dbReference type="Proteomes" id="UP000034140"/>
    </source>
</evidence>
<evidence type="ECO:0000313" key="2">
    <source>
        <dbReference type="EMBL" id="KKP92225.1"/>
    </source>
</evidence>
<gene>
    <name evidence="2" type="ORF">UR96_C0019G0019</name>
</gene>
<evidence type="ECO:0000259" key="1">
    <source>
        <dbReference type="Pfam" id="PF13529"/>
    </source>
</evidence>
<sequence length="53" mass="5755">MLNVEILAQTEGHCGPVCSKMVYGYYGKNVSEREIASVAKTTSRYGTLPGNMV</sequence>
<feature type="domain" description="Peptidase C39-like" evidence="1">
    <location>
        <begin position="2"/>
        <end position="43"/>
    </location>
</feature>
<name>A0A0G0FY53_9BACT</name>
<organism evidence="2 3">
    <name type="scientific">candidate division WS6 bacterium GW2011_GWC1_36_11</name>
    <dbReference type="NCBI Taxonomy" id="1619090"/>
    <lineage>
        <taxon>Bacteria</taxon>
        <taxon>Candidatus Dojkabacteria</taxon>
    </lineage>
</organism>
<dbReference type="Proteomes" id="UP000034140">
    <property type="component" value="Unassembled WGS sequence"/>
</dbReference>
<dbReference type="AlphaFoldDB" id="A0A0G0FY53"/>
<protein>
    <recommendedName>
        <fullName evidence="1">Peptidase C39-like domain-containing protein</fullName>
    </recommendedName>
</protein>
<dbReference type="Pfam" id="PF13529">
    <property type="entry name" value="Peptidase_C39_2"/>
    <property type="match status" value="1"/>
</dbReference>